<comment type="caution">
    <text evidence="2">The sequence shown here is derived from an EMBL/GenBank/DDBJ whole genome shotgun (WGS) entry which is preliminary data.</text>
</comment>
<dbReference type="AlphaFoldDB" id="A0A0G1JE03"/>
<evidence type="ECO:0000313" key="2">
    <source>
        <dbReference type="EMBL" id="KKT69861.1"/>
    </source>
</evidence>
<proteinExistence type="predicted"/>
<keyword evidence="1" id="KW-0732">Signal</keyword>
<dbReference type="PROSITE" id="PS51257">
    <property type="entry name" value="PROKAR_LIPOPROTEIN"/>
    <property type="match status" value="1"/>
</dbReference>
<gene>
    <name evidence="2" type="ORF">UW63_C0043G0006</name>
</gene>
<accession>A0A0G1JE03</accession>
<dbReference type="EMBL" id="LCJB01000043">
    <property type="protein sequence ID" value="KKT69861.1"/>
    <property type="molecule type" value="Genomic_DNA"/>
</dbReference>
<protein>
    <recommendedName>
        <fullName evidence="4">Lipoprotein</fullName>
    </recommendedName>
</protein>
<evidence type="ECO:0000256" key="1">
    <source>
        <dbReference type="SAM" id="SignalP"/>
    </source>
</evidence>
<reference evidence="2 3" key="1">
    <citation type="journal article" date="2015" name="Nature">
        <title>rRNA introns, odd ribosomes, and small enigmatic genomes across a large radiation of phyla.</title>
        <authorList>
            <person name="Brown C.T."/>
            <person name="Hug L.A."/>
            <person name="Thomas B.C."/>
            <person name="Sharon I."/>
            <person name="Castelle C.J."/>
            <person name="Singh A."/>
            <person name="Wilkins M.J."/>
            <person name="Williams K.H."/>
            <person name="Banfield J.F."/>
        </authorList>
    </citation>
    <scope>NUCLEOTIDE SEQUENCE [LARGE SCALE GENOMIC DNA]</scope>
</reference>
<dbReference type="Proteomes" id="UP000034154">
    <property type="component" value="Unassembled WGS sequence"/>
</dbReference>
<organism evidence="2 3">
    <name type="scientific">Candidatus Uhrbacteria bacterium GW2011_GWF2_44_350</name>
    <dbReference type="NCBI Taxonomy" id="1619000"/>
    <lineage>
        <taxon>Bacteria</taxon>
        <taxon>Candidatus Uhriibacteriota</taxon>
    </lineage>
</organism>
<name>A0A0G1JE03_9BACT</name>
<feature type="signal peptide" evidence="1">
    <location>
        <begin position="1"/>
        <end position="20"/>
    </location>
</feature>
<sequence length="175" mass="19831">MKKFIPIILFVLLFSGFGCQKTQSVKVPFGWTNFESVDYNFSLAYPDSMELKERPLDQQDSTYAGLQGKFFLSLRDVEREESSTTLALFYAMKDVDYKKFEDSLVASDPESITIKESTDINQGGIPMKKVVSTTALGEDKIHYLFTSGENLIVISVVLREEETFGPVFETMQVTE</sequence>
<feature type="chain" id="PRO_5002537901" description="Lipoprotein" evidence="1">
    <location>
        <begin position="21"/>
        <end position="175"/>
    </location>
</feature>
<evidence type="ECO:0008006" key="4">
    <source>
        <dbReference type="Google" id="ProtNLM"/>
    </source>
</evidence>
<evidence type="ECO:0000313" key="3">
    <source>
        <dbReference type="Proteomes" id="UP000034154"/>
    </source>
</evidence>